<keyword evidence="3 4" id="KW-0408">Iron</keyword>
<sequence>MRSFFHKSIVLFLLTGLVVSCADKERPNYQFMSNTDMYEPIGYEAYGEYDIFPGGQSAMDPVEGTVARGWKPYEYENTPDGSSQAKTELENPLPYTEEHLTEGKELYTIYCAVCHGDAGDGQGILAEREKILGVPSYDDVGRAITEGSVYHVIYYGLNSMGSYASQIDEKERWQITHYVMNLKDQLEGNPEREYEEVGPTVSPDDPDVQAAQENVGEGTVLTEEESNN</sequence>
<keyword evidence="6" id="KW-0732">Signal</keyword>
<dbReference type="RefSeq" id="WP_093404638.1">
    <property type="nucleotide sequence ID" value="NZ_FOVL01000001.1"/>
</dbReference>
<dbReference type="GO" id="GO:0046872">
    <property type="term" value="F:metal ion binding"/>
    <property type="evidence" value="ECO:0007669"/>
    <property type="project" value="UniProtKB-KW"/>
</dbReference>
<dbReference type="GO" id="GO:0009055">
    <property type="term" value="F:electron transfer activity"/>
    <property type="evidence" value="ECO:0007669"/>
    <property type="project" value="InterPro"/>
</dbReference>
<dbReference type="InterPro" id="IPR036909">
    <property type="entry name" value="Cyt_c-like_dom_sf"/>
</dbReference>
<dbReference type="PANTHER" id="PTHR40394:SF2">
    <property type="entry name" value="QUINOL:CYTOCHROME C OXIDOREDUCTASE MEMBRANE PROTEIN"/>
    <property type="match status" value="1"/>
</dbReference>
<dbReference type="PROSITE" id="PS51007">
    <property type="entry name" value="CYTC"/>
    <property type="match status" value="1"/>
</dbReference>
<dbReference type="PROSITE" id="PS51257">
    <property type="entry name" value="PROKAR_LIPOPROTEIN"/>
    <property type="match status" value="1"/>
</dbReference>
<feature type="region of interest" description="Disordered" evidence="5">
    <location>
        <begin position="188"/>
        <end position="209"/>
    </location>
</feature>
<dbReference type="Gene3D" id="1.10.760.10">
    <property type="entry name" value="Cytochrome c-like domain"/>
    <property type="match status" value="1"/>
</dbReference>
<feature type="signal peptide" evidence="6">
    <location>
        <begin position="1"/>
        <end position="22"/>
    </location>
</feature>
<organism evidence="8 9">
    <name type="scientific">Salegentibacter flavus</name>
    <dbReference type="NCBI Taxonomy" id="287099"/>
    <lineage>
        <taxon>Bacteria</taxon>
        <taxon>Pseudomonadati</taxon>
        <taxon>Bacteroidota</taxon>
        <taxon>Flavobacteriia</taxon>
        <taxon>Flavobacteriales</taxon>
        <taxon>Flavobacteriaceae</taxon>
        <taxon>Salegentibacter</taxon>
    </lineage>
</organism>
<evidence type="ECO:0000259" key="7">
    <source>
        <dbReference type="PROSITE" id="PS51007"/>
    </source>
</evidence>
<keyword evidence="9" id="KW-1185">Reference proteome</keyword>
<keyword evidence="1 4" id="KW-0349">Heme</keyword>
<evidence type="ECO:0000256" key="5">
    <source>
        <dbReference type="SAM" id="MobiDB-lite"/>
    </source>
</evidence>
<protein>
    <submittedName>
        <fullName evidence="8">Quinol:cytochrome c oxidoreductase monoheme cytochrome subunit</fullName>
    </submittedName>
</protein>
<evidence type="ECO:0000313" key="9">
    <source>
        <dbReference type="Proteomes" id="UP000199153"/>
    </source>
</evidence>
<evidence type="ECO:0000256" key="6">
    <source>
        <dbReference type="SAM" id="SignalP"/>
    </source>
</evidence>
<dbReference type="EMBL" id="FOVL01000001">
    <property type="protein sequence ID" value="SFN26846.1"/>
    <property type="molecule type" value="Genomic_DNA"/>
</dbReference>
<evidence type="ECO:0000256" key="4">
    <source>
        <dbReference type="PROSITE-ProRule" id="PRU00433"/>
    </source>
</evidence>
<dbReference type="AlphaFoldDB" id="A0A1I4XMH3"/>
<proteinExistence type="predicted"/>
<dbReference type="PANTHER" id="PTHR40394">
    <property type="entry name" value="LIPOPROTEIN-RELATED"/>
    <property type="match status" value="1"/>
</dbReference>
<dbReference type="SUPFAM" id="SSF46626">
    <property type="entry name" value="Cytochrome c"/>
    <property type="match status" value="1"/>
</dbReference>
<evidence type="ECO:0000256" key="1">
    <source>
        <dbReference type="ARBA" id="ARBA00022617"/>
    </source>
</evidence>
<reference evidence="8 9" key="1">
    <citation type="submission" date="2016-10" db="EMBL/GenBank/DDBJ databases">
        <authorList>
            <person name="de Groot N.N."/>
        </authorList>
    </citation>
    <scope>NUCLEOTIDE SEQUENCE [LARGE SCALE GENOMIC DNA]</scope>
    <source>
        <strain evidence="8 9">DSM 17794</strain>
    </source>
</reference>
<evidence type="ECO:0000256" key="2">
    <source>
        <dbReference type="ARBA" id="ARBA00022723"/>
    </source>
</evidence>
<keyword evidence="2 4" id="KW-0479">Metal-binding</keyword>
<dbReference type="Proteomes" id="UP000199153">
    <property type="component" value="Unassembled WGS sequence"/>
</dbReference>
<dbReference type="STRING" id="287099.SAMN05660413_00154"/>
<dbReference type="InterPro" id="IPR009056">
    <property type="entry name" value="Cyt_c-like_dom"/>
</dbReference>
<feature type="chain" id="PRO_5011476280" evidence="6">
    <location>
        <begin position="23"/>
        <end position="228"/>
    </location>
</feature>
<evidence type="ECO:0000313" key="8">
    <source>
        <dbReference type="EMBL" id="SFN26846.1"/>
    </source>
</evidence>
<dbReference type="OrthoDB" id="9796771at2"/>
<dbReference type="GO" id="GO:0020037">
    <property type="term" value="F:heme binding"/>
    <property type="evidence" value="ECO:0007669"/>
    <property type="project" value="InterPro"/>
</dbReference>
<feature type="domain" description="Cytochrome c" evidence="7">
    <location>
        <begin position="98"/>
        <end position="183"/>
    </location>
</feature>
<gene>
    <name evidence="8" type="ORF">SAMN05660413_00154</name>
</gene>
<accession>A0A1I4XMH3</accession>
<evidence type="ECO:0000256" key="3">
    <source>
        <dbReference type="ARBA" id="ARBA00023004"/>
    </source>
</evidence>
<name>A0A1I4XMH3_9FLAO</name>
<dbReference type="Pfam" id="PF13442">
    <property type="entry name" value="Cytochrome_CBB3"/>
    <property type="match status" value="1"/>
</dbReference>